<dbReference type="GO" id="GO:0046872">
    <property type="term" value="F:metal ion binding"/>
    <property type="evidence" value="ECO:0007669"/>
    <property type="project" value="UniProtKB-KW"/>
</dbReference>
<evidence type="ECO:0000256" key="7">
    <source>
        <dbReference type="ARBA" id="ARBA00023145"/>
    </source>
</evidence>
<dbReference type="AlphaFoldDB" id="A0A212F937"/>
<dbReference type="InterPro" id="IPR038565">
    <property type="entry name" value="CLIP_sf"/>
</dbReference>
<dbReference type="EMBL" id="AGBW02009640">
    <property type="protein sequence ID" value="OWR50265.1"/>
    <property type="molecule type" value="Genomic_DNA"/>
</dbReference>
<evidence type="ECO:0000256" key="2">
    <source>
        <dbReference type="ARBA" id="ARBA00022723"/>
    </source>
</evidence>
<dbReference type="PROSITE" id="PS00134">
    <property type="entry name" value="TRYPSIN_HIS"/>
    <property type="match status" value="1"/>
</dbReference>
<evidence type="ECO:0000256" key="10">
    <source>
        <dbReference type="ARBA" id="ARBA00024195"/>
    </source>
</evidence>
<dbReference type="InterPro" id="IPR001254">
    <property type="entry name" value="Trypsin_dom"/>
</dbReference>
<keyword evidence="9" id="KW-0325">Glycoprotein</keyword>
<feature type="chain" id="PRO_5041746133" description="CLIP domain-containing serine protease" evidence="12">
    <location>
        <begin position="20"/>
        <end position="405"/>
    </location>
</feature>
<dbReference type="InterPro" id="IPR009003">
    <property type="entry name" value="Peptidase_S1_PA"/>
</dbReference>
<dbReference type="GO" id="GO:0004252">
    <property type="term" value="F:serine-type endopeptidase activity"/>
    <property type="evidence" value="ECO:0007669"/>
    <property type="project" value="UniProtKB-UniRule"/>
</dbReference>
<feature type="signal peptide" evidence="12">
    <location>
        <begin position="1"/>
        <end position="19"/>
    </location>
</feature>
<keyword evidence="2" id="KW-0479">Metal-binding</keyword>
<proteinExistence type="inferred from homology"/>
<comment type="domain">
    <text evidence="12">The clip domain consists of 35-55 residues which are 'knitted' together usually by 3 conserved disulfide bonds forming a clip-like compact structure.</text>
</comment>
<keyword evidence="5 11" id="KW-0720">Serine protease</keyword>
<evidence type="ECO:0000256" key="12">
    <source>
        <dbReference type="RuleBase" id="RU366078"/>
    </source>
</evidence>
<evidence type="ECO:0000256" key="5">
    <source>
        <dbReference type="ARBA" id="ARBA00022825"/>
    </source>
</evidence>
<keyword evidence="8" id="KW-1015">Disulfide bond</keyword>
<dbReference type="GO" id="GO:0051604">
    <property type="term" value="P:protein maturation"/>
    <property type="evidence" value="ECO:0007669"/>
    <property type="project" value="UniProtKB-ARBA"/>
</dbReference>
<evidence type="ECO:0000256" key="11">
    <source>
        <dbReference type="RuleBase" id="RU363034"/>
    </source>
</evidence>
<dbReference type="SMART" id="SM00020">
    <property type="entry name" value="Tryp_SPc"/>
    <property type="match status" value="1"/>
</dbReference>
<dbReference type="Pfam" id="PF12032">
    <property type="entry name" value="CLIP"/>
    <property type="match status" value="1"/>
</dbReference>
<evidence type="ECO:0000256" key="3">
    <source>
        <dbReference type="ARBA" id="ARBA00022729"/>
    </source>
</evidence>
<evidence type="ECO:0000256" key="4">
    <source>
        <dbReference type="ARBA" id="ARBA00022801"/>
    </source>
</evidence>
<dbReference type="Gene3D" id="2.40.10.10">
    <property type="entry name" value="Trypsin-like serine proteases"/>
    <property type="match status" value="2"/>
</dbReference>
<dbReference type="InterPro" id="IPR051487">
    <property type="entry name" value="Ser/Thr_Proteases_Immune/Dev"/>
</dbReference>
<accession>A0A212F937</accession>
<dbReference type="PANTHER" id="PTHR24256">
    <property type="entry name" value="TRYPTASE-RELATED"/>
    <property type="match status" value="1"/>
</dbReference>
<dbReference type="GO" id="GO:0005576">
    <property type="term" value="C:extracellular region"/>
    <property type="evidence" value="ECO:0007669"/>
    <property type="project" value="UniProtKB-SubCell"/>
</dbReference>
<dbReference type="SUPFAM" id="SSF50494">
    <property type="entry name" value="Trypsin-like serine proteases"/>
    <property type="match status" value="1"/>
</dbReference>
<keyword evidence="3 12" id="KW-0732">Signal</keyword>
<dbReference type="CDD" id="cd00190">
    <property type="entry name" value="Tryp_SPc"/>
    <property type="match status" value="1"/>
</dbReference>
<organism evidence="13 14">
    <name type="scientific">Danaus plexippus plexippus</name>
    <dbReference type="NCBI Taxonomy" id="278856"/>
    <lineage>
        <taxon>Eukaryota</taxon>
        <taxon>Metazoa</taxon>
        <taxon>Ecdysozoa</taxon>
        <taxon>Arthropoda</taxon>
        <taxon>Hexapoda</taxon>
        <taxon>Insecta</taxon>
        <taxon>Pterygota</taxon>
        <taxon>Neoptera</taxon>
        <taxon>Endopterygota</taxon>
        <taxon>Lepidoptera</taxon>
        <taxon>Glossata</taxon>
        <taxon>Ditrysia</taxon>
        <taxon>Papilionoidea</taxon>
        <taxon>Nymphalidae</taxon>
        <taxon>Danainae</taxon>
        <taxon>Danaini</taxon>
        <taxon>Danaina</taxon>
        <taxon>Danaus</taxon>
        <taxon>Danaus</taxon>
    </lineage>
</organism>
<dbReference type="Pfam" id="PF00089">
    <property type="entry name" value="Trypsin"/>
    <property type="match status" value="1"/>
</dbReference>
<dbReference type="InterPro" id="IPR043504">
    <property type="entry name" value="Peptidase_S1_PA_chymotrypsin"/>
</dbReference>
<keyword evidence="6" id="KW-0106">Calcium</keyword>
<reference evidence="13 14" key="1">
    <citation type="journal article" date="2011" name="Cell">
        <title>The monarch butterfly genome yields insights into long-distance migration.</title>
        <authorList>
            <person name="Zhan S."/>
            <person name="Merlin C."/>
            <person name="Boore J.L."/>
            <person name="Reppert S.M."/>
        </authorList>
    </citation>
    <scope>NUCLEOTIDE SEQUENCE [LARGE SCALE GENOMIC DNA]</scope>
    <source>
        <strain evidence="13">F-2</strain>
    </source>
</reference>
<dbReference type="STRING" id="278856.A0A212F937"/>
<keyword evidence="12" id="KW-0964">Secreted</keyword>
<dbReference type="OrthoDB" id="8250810at2759"/>
<dbReference type="Proteomes" id="UP000007151">
    <property type="component" value="Unassembled WGS sequence"/>
</dbReference>
<keyword evidence="1 11" id="KW-0645">Protease</keyword>
<evidence type="ECO:0000313" key="14">
    <source>
        <dbReference type="Proteomes" id="UP000007151"/>
    </source>
</evidence>
<dbReference type="InterPro" id="IPR022700">
    <property type="entry name" value="CLIP"/>
</dbReference>
<dbReference type="InterPro" id="IPR018114">
    <property type="entry name" value="TRYPSIN_HIS"/>
</dbReference>
<name>A0A212F937_DANPL</name>
<dbReference type="PROSITE" id="PS50240">
    <property type="entry name" value="TRYPSIN_DOM"/>
    <property type="match status" value="1"/>
</dbReference>
<dbReference type="FunFam" id="2.40.10.10:FF:000028">
    <property type="entry name" value="Serine protease easter"/>
    <property type="match status" value="1"/>
</dbReference>
<dbReference type="SMART" id="SM00680">
    <property type="entry name" value="CLIP"/>
    <property type="match status" value="1"/>
</dbReference>
<evidence type="ECO:0000256" key="1">
    <source>
        <dbReference type="ARBA" id="ARBA00022670"/>
    </source>
</evidence>
<sequence length="405" mass="44510">MLSVWFVCVVILIFVPADCLYSGESCTVNGRPGICRLLSQCSHLVNEIQDAGTPMPPYLRRKLQNLSCGFDDDEPMVCCISNPGDTGDPNHNGLLKPYNNDDIDTGKNRVDDKSGANTIDSIPDIRYHPKLNLLPTNCGVIENDRIFGGNRTRLFEMPWMVLLSYDSPRGTKLSCGGTIITRRYILTAAHCVSFLGSRLTLRDVILGEYDIRSDPDCERVEGEVFCAPRVRNVSIDETIPHPGYSPTRLRDDIALIRLSEPVDFTLDSMKPICLPTTPTLLSEQLEGLQGVVAGWGTTEDGLQSPVLLSVDLPILTNSQCQSVYHGSLQIYDTQLCAGGVVDKDSCGGDSGGPLMYPGRTQSVGVRYVQRGIVSYGSKRCGIGGLPGVYTRVSYYMKWILDNIRD</sequence>
<dbReference type="Gene3D" id="3.30.1640.30">
    <property type="match status" value="1"/>
</dbReference>
<keyword evidence="7" id="KW-0865">Zymogen</keyword>
<dbReference type="PROSITE" id="PS51888">
    <property type="entry name" value="CLIP"/>
    <property type="match status" value="1"/>
</dbReference>
<dbReference type="InterPro" id="IPR033116">
    <property type="entry name" value="TRYPSIN_SER"/>
</dbReference>
<protein>
    <recommendedName>
        <fullName evidence="12">CLIP domain-containing serine protease</fullName>
        <ecNumber evidence="11">3.4.21.-</ecNumber>
    </recommendedName>
</protein>
<dbReference type="PRINTS" id="PR00722">
    <property type="entry name" value="CHYMOTRYPSIN"/>
</dbReference>
<evidence type="ECO:0000313" key="13">
    <source>
        <dbReference type="EMBL" id="OWR50265.1"/>
    </source>
</evidence>
<dbReference type="KEGG" id="dpl:KGM_204146"/>
<keyword evidence="4 11" id="KW-0378">Hydrolase</keyword>
<dbReference type="FunFam" id="2.40.10.10:FF:000078">
    <property type="entry name" value="Serine protease H137"/>
    <property type="match status" value="1"/>
</dbReference>
<dbReference type="EC" id="3.4.21.-" evidence="11"/>
<evidence type="ECO:0000256" key="8">
    <source>
        <dbReference type="ARBA" id="ARBA00023157"/>
    </source>
</evidence>
<gene>
    <name evidence="13" type="ORF">KGM_204146</name>
</gene>
<comment type="similarity">
    <text evidence="10 12">Belongs to the peptidase S1 family. CLIP subfamily.</text>
</comment>
<dbReference type="PROSITE" id="PS00135">
    <property type="entry name" value="TRYPSIN_SER"/>
    <property type="match status" value="1"/>
</dbReference>
<comment type="subcellular location">
    <subcellularLocation>
        <location evidence="12">Secreted</location>
    </subcellularLocation>
</comment>
<evidence type="ECO:0000256" key="6">
    <source>
        <dbReference type="ARBA" id="ARBA00022837"/>
    </source>
</evidence>
<dbReference type="eggNOG" id="KOG3627">
    <property type="taxonomic scope" value="Eukaryota"/>
</dbReference>
<dbReference type="InterPro" id="IPR001314">
    <property type="entry name" value="Peptidase_S1A"/>
</dbReference>
<evidence type="ECO:0000256" key="9">
    <source>
        <dbReference type="ARBA" id="ARBA00023180"/>
    </source>
</evidence>
<comment type="caution">
    <text evidence="13">The sequence shown here is derived from an EMBL/GenBank/DDBJ whole genome shotgun (WGS) entry which is preliminary data.</text>
</comment>
<dbReference type="GO" id="GO:0006508">
    <property type="term" value="P:proteolysis"/>
    <property type="evidence" value="ECO:0007669"/>
    <property type="project" value="UniProtKB-KW"/>
</dbReference>
<keyword evidence="14" id="KW-1185">Reference proteome</keyword>